<evidence type="ECO:0000313" key="1">
    <source>
        <dbReference type="EMBL" id="OGL42819.1"/>
    </source>
</evidence>
<proteinExistence type="predicted"/>
<accession>A0A1F7RMN7</accession>
<dbReference type="Proteomes" id="UP000178797">
    <property type="component" value="Unassembled WGS sequence"/>
</dbReference>
<sequence length="255" mass="29867">MTERFFRCIDCDLVICFTPYDTVPEYEFNRDEEDFVEIYSNDRAYLISRHAKHSVEELIINRDSMVGNRPYIDPMKESYTEATNGIENFVIRKWRESVNSPCSYQLIHGRIKLKNEKAEIQGKEIRKQMEFELKKIPKEKIDAFVSAYGKKVSGFNLTRIKDYAEIYETDDSLTGLGRLNKETVDDLVKIAENIFNQNELKSVKEFVAGNNGFDGVITIRVQRKFDIRKTEKKTGRIVKFHPKEELIDIRKVGKL</sequence>
<organism evidence="1 2">
    <name type="scientific">Candidatus Schekmanbacteria bacterium RBG_16_38_10</name>
    <dbReference type="NCBI Taxonomy" id="1817879"/>
    <lineage>
        <taxon>Bacteria</taxon>
        <taxon>Candidatus Schekmaniibacteriota</taxon>
    </lineage>
</organism>
<evidence type="ECO:0000313" key="2">
    <source>
        <dbReference type="Proteomes" id="UP000178797"/>
    </source>
</evidence>
<name>A0A1F7RMN7_9BACT</name>
<comment type="caution">
    <text evidence="1">The sequence shown here is derived from an EMBL/GenBank/DDBJ whole genome shotgun (WGS) entry which is preliminary data.</text>
</comment>
<gene>
    <name evidence="1" type="ORF">A2W05_05765</name>
</gene>
<dbReference type="EMBL" id="MGDE01000254">
    <property type="protein sequence ID" value="OGL42819.1"/>
    <property type="molecule type" value="Genomic_DNA"/>
</dbReference>
<reference evidence="1 2" key="1">
    <citation type="journal article" date="2016" name="Nat. Commun.">
        <title>Thousands of microbial genomes shed light on interconnected biogeochemical processes in an aquifer system.</title>
        <authorList>
            <person name="Anantharaman K."/>
            <person name="Brown C.T."/>
            <person name="Hug L.A."/>
            <person name="Sharon I."/>
            <person name="Castelle C.J."/>
            <person name="Probst A.J."/>
            <person name="Thomas B.C."/>
            <person name="Singh A."/>
            <person name="Wilkins M.J."/>
            <person name="Karaoz U."/>
            <person name="Brodie E.L."/>
            <person name="Williams K.H."/>
            <person name="Hubbard S.S."/>
            <person name="Banfield J.F."/>
        </authorList>
    </citation>
    <scope>NUCLEOTIDE SEQUENCE [LARGE SCALE GENOMIC DNA]</scope>
</reference>
<protein>
    <submittedName>
        <fullName evidence="1">Uncharacterized protein</fullName>
    </submittedName>
</protein>
<dbReference type="AlphaFoldDB" id="A0A1F7RMN7"/>